<feature type="compositionally biased region" description="Basic and acidic residues" evidence="1">
    <location>
        <begin position="25"/>
        <end position="40"/>
    </location>
</feature>
<dbReference type="AlphaFoldDB" id="A0A6G0R9S0"/>
<feature type="compositionally biased region" description="Polar residues" evidence="1">
    <location>
        <begin position="41"/>
        <end position="53"/>
    </location>
</feature>
<evidence type="ECO:0000313" key="2">
    <source>
        <dbReference type="EMBL" id="KAE9323305.1"/>
    </source>
</evidence>
<gene>
    <name evidence="2" type="ORF">PF008_g17392</name>
</gene>
<reference evidence="2 3" key="1">
    <citation type="submission" date="2018-09" db="EMBL/GenBank/DDBJ databases">
        <title>Genomic investigation of the strawberry pathogen Phytophthora fragariae indicates pathogenicity is determined by transcriptional variation in three key races.</title>
        <authorList>
            <person name="Adams T.M."/>
            <person name="Armitage A.D."/>
            <person name="Sobczyk M.K."/>
            <person name="Bates H.J."/>
            <person name="Dunwell J.M."/>
            <person name="Nellist C.F."/>
            <person name="Harrison R.J."/>
        </authorList>
    </citation>
    <scope>NUCLEOTIDE SEQUENCE [LARGE SCALE GENOMIC DNA]</scope>
    <source>
        <strain evidence="2 3">NOV-77</strain>
    </source>
</reference>
<dbReference type="EMBL" id="QXFY01001250">
    <property type="protein sequence ID" value="KAE9323305.1"/>
    <property type="molecule type" value="Genomic_DNA"/>
</dbReference>
<accession>A0A6G0R9S0</accession>
<evidence type="ECO:0000313" key="3">
    <source>
        <dbReference type="Proteomes" id="UP000486351"/>
    </source>
</evidence>
<protein>
    <submittedName>
        <fullName evidence="2">Uncharacterized protein</fullName>
    </submittedName>
</protein>
<name>A0A6G0R9S0_9STRA</name>
<proteinExistence type="predicted"/>
<feature type="compositionally biased region" description="Basic and acidic residues" evidence="1">
    <location>
        <begin position="1"/>
        <end position="13"/>
    </location>
</feature>
<organism evidence="2 3">
    <name type="scientific">Phytophthora fragariae</name>
    <dbReference type="NCBI Taxonomy" id="53985"/>
    <lineage>
        <taxon>Eukaryota</taxon>
        <taxon>Sar</taxon>
        <taxon>Stramenopiles</taxon>
        <taxon>Oomycota</taxon>
        <taxon>Peronosporomycetes</taxon>
        <taxon>Peronosporales</taxon>
        <taxon>Peronosporaceae</taxon>
        <taxon>Phytophthora</taxon>
    </lineage>
</organism>
<comment type="caution">
    <text evidence="2">The sequence shown here is derived from an EMBL/GenBank/DDBJ whole genome shotgun (WGS) entry which is preliminary data.</text>
</comment>
<evidence type="ECO:0000256" key="1">
    <source>
        <dbReference type="SAM" id="MobiDB-lite"/>
    </source>
</evidence>
<sequence length="53" mass="6018">MMTRGDVELEKASHYPAMTMMTNEVKPEKAPGDVKLEKASRQLTQLQLRSNAR</sequence>
<dbReference type="Proteomes" id="UP000486351">
    <property type="component" value="Unassembled WGS sequence"/>
</dbReference>
<feature type="region of interest" description="Disordered" evidence="1">
    <location>
        <begin position="1"/>
        <end position="53"/>
    </location>
</feature>